<keyword evidence="6" id="KW-1015">Disulfide bond</keyword>
<evidence type="ECO:0000313" key="10">
    <source>
        <dbReference type="EMBL" id="KAL2086920.1"/>
    </source>
</evidence>
<dbReference type="AlphaFoldDB" id="A0ABD1JJT7"/>
<feature type="compositionally biased region" description="Polar residues" evidence="8">
    <location>
        <begin position="1"/>
        <end position="11"/>
    </location>
</feature>
<keyword evidence="5 7" id="KW-0339">Growth factor</keyword>
<dbReference type="InterPro" id="IPR043401">
    <property type="entry name" value="GDNF_fam"/>
</dbReference>
<gene>
    <name evidence="10" type="ORF">ACEWY4_017979</name>
</gene>
<comment type="caution">
    <text evidence="10">The sequence shown here is derived from an EMBL/GenBank/DDBJ whole genome shotgun (WGS) entry which is preliminary data.</text>
</comment>
<proteinExistence type="inferred from homology"/>
<evidence type="ECO:0000256" key="5">
    <source>
        <dbReference type="ARBA" id="ARBA00023030"/>
    </source>
</evidence>
<dbReference type="PANTHER" id="PTHR12173:SF11">
    <property type="entry name" value="PERSEPHIN-LIKE"/>
    <property type="match status" value="1"/>
</dbReference>
<evidence type="ECO:0000256" key="7">
    <source>
        <dbReference type="RuleBase" id="RU000354"/>
    </source>
</evidence>
<keyword evidence="3" id="KW-0964">Secreted</keyword>
<dbReference type="PROSITE" id="PS51362">
    <property type="entry name" value="TGF_BETA_2"/>
    <property type="match status" value="1"/>
</dbReference>
<comment type="similarity">
    <text evidence="2">Belongs to the TGF-beta family. GDNF subfamily.</text>
</comment>
<keyword evidence="11" id="KW-1185">Reference proteome</keyword>
<dbReference type="Pfam" id="PF00019">
    <property type="entry name" value="TGF_beta"/>
    <property type="match status" value="1"/>
</dbReference>
<evidence type="ECO:0000259" key="9">
    <source>
        <dbReference type="PROSITE" id="PS51362"/>
    </source>
</evidence>
<feature type="compositionally biased region" description="Basic and acidic residues" evidence="8">
    <location>
        <begin position="145"/>
        <end position="158"/>
    </location>
</feature>
<evidence type="ECO:0000256" key="8">
    <source>
        <dbReference type="SAM" id="MobiDB-lite"/>
    </source>
</evidence>
<dbReference type="EMBL" id="JBHFQA010000015">
    <property type="protein sequence ID" value="KAL2086920.1"/>
    <property type="molecule type" value="Genomic_DNA"/>
</dbReference>
<name>A0ABD1JJT7_9TELE</name>
<dbReference type="CDD" id="cd19382">
    <property type="entry name" value="TGF_beta_Persephin"/>
    <property type="match status" value="1"/>
</dbReference>
<organism evidence="10 11">
    <name type="scientific">Coilia grayii</name>
    <name type="common">Gray's grenadier anchovy</name>
    <dbReference type="NCBI Taxonomy" id="363190"/>
    <lineage>
        <taxon>Eukaryota</taxon>
        <taxon>Metazoa</taxon>
        <taxon>Chordata</taxon>
        <taxon>Craniata</taxon>
        <taxon>Vertebrata</taxon>
        <taxon>Euteleostomi</taxon>
        <taxon>Actinopterygii</taxon>
        <taxon>Neopterygii</taxon>
        <taxon>Teleostei</taxon>
        <taxon>Clupei</taxon>
        <taxon>Clupeiformes</taxon>
        <taxon>Clupeoidei</taxon>
        <taxon>Engraulidae</taxon>
        <taxon>Coilinae</taxon>
        <taxon>Coilia</taxon>
    </lineage>
</organism>
<dbReference type="Proteomes" id="UP001591681">
    <property type="component" value="Unassembled WGS sequence"/>
</dbReference>
<sequence length="271" mass="29193">MQSRHVSTGTCPSAFCVEPDNDDDDDDDGGPSGMRIGPREASGESRGNGWRRASQRKHINNSACRQARVPARRSIKMPQTHTVSLVLSSTFITSGCSDPGGRNAATAADTRLPLNRSSGKSELKGQPASSHYEALEDVEGTRAPTDARADPPGEREASVFRSRRSAGADPSCSLQSLLIQVRDLGLGYDSDEMVLFKYCAGACPQMRSNHDLTLANLLQGGHLPVAMPAGQLWHSMPCCRPTHHEDMVFLDNAHRWHKVEKLSAAGCACVG</sequence>
<accession>A0ABD1JJT7</accession>
<feature type="domain" description="TGF-beta family profile" evidence="9">
    <location>
        <begin position="161"/>
        <end position="270"/>
    </location>
</feature>
<evidence type="ECO:0000313" key="11">
    <source>
        <dbReference type="Proteomes" id="UP001591681"/>
    </source>
</evidence>
<feature type="region of interest" description="Disordered" evidence="8">
    <location>
        <begin position="96"/>
        <end position="169"/>
    </location>
</feature>
<dbReference type="SUPFAM" id="SSF57501">
    <property type="entry name" value="Cystine-knot cytokines"/>
    <property type="match status" value="1"/>
</dbReference>
<dbReference type="Gene3D" id="2.10.90.10">
    <property type="entry name" value="Cystine-knot cytokines"/>
    <property type="match status" value="1"/>
</dbReference>
<dbReference type="GO" id="GO:0048731">
    <property type="term" value="P:system development"/>
    <property type="evidence" value="ECO:0007669"/>
    <property type="project" value="UniProtKB-ARBA"/>
</dbReference>
<dbReference type="InterPro" id="IPR001839">
    <property type="entry name" value="TGF-b_C"/>
</dbReference>
<dbReference type="GO" id="GO:0005576">
    <property type="term" value="C:extracellular region"/>
    <property type="evidence" value="ECO:0007669"/>
    <property type="project" value="UniProtKB-SubCell"/>
</dbReference>
<dbReference type="InterPro" id="IPR029034">
    <property type="entry name" value="Cystine-knot_cytokine"/>
</dbReference>
<reference evidence="10 11" key="1">
    <citation type="submission" date="2024-09" db="EMBL/GenBank/DDBJ databases">
        <title>A chromosome-level genome assembly of Gray's grenadier anchovy, Coilia grayii.</title>
        <authorList>
            <person name="Fu Z."/>
        </authorList>
    </citation>
    <scope>NUCLEOTIDE SEQUENCE [LARGE SCALE GENOMIC DNA]</scope>
    <source>
        <strain evidence="10">G4</strain>
        <tissue evidence="10">Muscle</tissue>
    </source>
</reference>
<feature type="region of interest" description="Disordered" evidence="8">
    <location>
        <begin position="1"/>
        <end position="76"/>
    </location>
</feature>
<comment type="subcellular location">
    <subcellularLocation>
        <location evidence="1">Secreted</location>
    </subcellularLocation>
</comment>
<evidence type="ECO:0000256" key="6">
    <source>
        <dbReference type="ARBA" id="ARBA00023157"/>
    </source>
</evidence>
<evidence type="ECO:0000256" key="1">
    <source>
        <dbReference type="ARBA" id="ARBA00004613"/>
    </source>
</evidence>
<dbReference type="GO" id="GO:0008083">
    <property type="term" value="F:growth factor activity"/>
    <property type="evidence" value="ECO:0007669"/>
    <property type="project" value="UniProtKB-KW"/>
</dbReference>
<keyword evidence="4" id="KW-0732">Signal</keyword>
<protein>
    <recommendedName>
        <fullName evidence="9">TGF-beta family profile domain-containing protein</fullName>
    </recommendedName>
</protein>
<evidence type="ECO:0000256" key="4">
    <source>
        <dbReference type="ARBA" id="ARBA00022729"/>
    </source>
</evidence>
<evidence type="ECO:0000256" key="2">
    <source>
        <dbReference type="ARBA" id="ARBA00009832"/>
    </source>
</evidence>
<dbReference type="PANTHER" id="PTHR12173">
    <property type="entry name" value="GDNF SUBFAMILY OF TGF-BETA FAMILY"/>
    <property type="match status" value="1"/>
</dbReference>
<evidence type="ECO:0000256" key="3">
    <source>
        <dbReference type="ARBA" id="ARBA00022525"/>
    </source>
</evidence>
<feature type="compositionally biased region" description="Acidic residues" evidence="8">
    <location>
        <begin position="19"/>
        <end position="29"/>
    </location>
</feature>